<name>A0A1I0S4X9_9BACT</name>
<sequence length="290" mass="33902">MNKHTPTTDKLHALFKNVHTVVIKEGGVHDNSAMGNEVRLTLSLPEKIARLSSLLNIEEPKERFYCMCAGDYAIELYSDHLLPETIGFHHEYSIRYYQWNSDAILLTRKELLHFLSEEGFSDPLEKYLKNEAESTIERIRERDWFWEAPKSFSRHLSEIKDFSTEYLPVLMEDLTVEIPDTQQRIIALLQLYGRSKQLWSGYPSYENVPAELLQTFDFSAIIQAYEYSDKNYKTRRGLGRFLCSFEFKKQRKKYLALISPNLTEELLKCFLAIGDEHGVMEIRKLATAIK</sequence>
<organism evidence="1 2">
    <name type="scientific">Chitinophaga arvensicola</name>
    <dbReference type="NCBI Taxonomy" id="29529"/>
    <lineage>
        <taxon>Bacteria</taxon>
        <taxon>Pseudomonadati</taxon>
        <taxon>Bacteroidota</taxon>
        <taxon>Chitinophagia</taxon>
        <taxon>Chitinophagales</taxon>
        <taxon>Chitinophagaceae</taxon>
        <taxon>Chitinophaga</taxon>
    </lineage>
</organism>
<accession>A0A1I0S4X9</accession>
<protein>
    <submittedName>
        <fullName evidence="1">Uncharacterized protein</fullName>
    </submittedName>
</protein>
<reference evidence="2" key="1">
    <citation type="submission" date="2016-10" db="EMBL/GenBank/DDBJ databases">
        <authorList>
            <person name="Varghese N."/>
            <person name="Submissions S."/>
        </authorList>
    </citation>
    <scope>NUCLEOTIDE SEQUENCE [LARGE SCALE GENOMIC DNA]</scope>
    <source>
        <strain evidence="2">DSM 3695</strain>
    </source>
</reference>
<dbReference type="RefSeq" id="WP_089897028.1">
    <property type="nucleotide sequence ID" value="NZ_FOJG01000002.1"/>
</dbReference>
<dbReference type="AlphaFoldDB" id="A0A1I0S4X9"/>
<dbReference type="Proteomes" id="UP000199310">
    <property type="component" value="Unassembled WGS sequence"/>
</dbReference>
<gene>
    <name evidence="1" type="ORF">SAMN04488122_3607</name>
</gene>
<dbReference type="OrthoDB" id="6310816at2"/>
<evidence type="ECO:0000313" key="2">
    <source>
        <dbReference type="Proteomes" id="UP000199310"/>
    </source>
</evidence>
<dbReference type="EMBL" id="FOJG01000002">
    <property type="protein sequence ID" value="SEW49845.1"/>
    <property type="molecule type" value="Genomic_DNA"/>
</dbReference>
<keyword evidence="2" id="KW-1185">Reference proteome</keyword>
<proteinExistence type="predicted"/>
<evidence type="ECO:0000313" key="1">
    <source>
        <dbReference type="EMBL" id="SEW49845.1"/>
    </source>
</evidence>